<dbReference type="Proteomes" id="UP000650994">
    <property type="component" value="Unassembled WGS sequence"/>
</dbReference>
<gene>
    <name evidence="5 8" type="primary">nuoN</name>
    <name evidence="8" type="ORF">GCM10010984_07170</name>
    <name evidence="9" type="ORF">SAMN05443634_108109</name>
</gene>
<evidence type="ECO:0000313" key="11">
    <source>
        <dbReference type="Proteomes" id="UP000650994"/>
    </source>
</evidence>
<dbReference type="Proteomes" id="UP000184120">
    <property type="component" value="Unassembled WGS sequence"/>
</dbReference>
<evidence type="ECO:0000256" key="4">
    <source>
        <dbReference type="ARBA" id="ARBA00023136"/>
    </source>
</evidence>
<evidence type="ECO:0000313" key="9">
    <source>
        <dbReference type="EMBL" id="SHL35921.1"/>
    </source>
</evidence>
<feature type="transmembrane region" description="Helical" evidence="5">
    <location>
        <begin position="64"/>
        <end position="83"/>
    </location>
</feature>
<evidence type="ECO:0000256" key="1">
    <source>
        <dbReference type="ARBA" id="ARBA00004127"/>
    </source>
</evidence>
<dbReference type="EC" id="7.1.1.-" evidence="5"/>
<dbReference type="GO" id="GO:0005886">
    <property type="term" value="C:plasma membrane"/>
    <property type="evidence" value="ECO:0007669"/>
    <property type="project" value="UniProtKB-SubCell"/>
</dbReference>
<evidence type="ECO:0000313" key="8">
    <source>
        <dbReference type="EMBL" id="GGE92070.1"/>
    </source>
</evidence>
<evidence type="ECO:0000259" key="7">
    <source>
        <dbReference type="Pfam" id="PF00361"/>
    </source>
</evidence>
<dbReference type="GO" id="GO:0050136">
    <property type="term" value="F:NADH dehydrogenase (quinone) (non-electrogenic) activity"/>
    <property type="evidence" value="ECO:0007669"/>
    <property type="project" value="UniProtKB-UniRule"/>
</dbReference>
<reference evidence="8" key="5">
    <citation type="submission" date="2024-05" db="EMBL/GenBank/DDBJ databases">
        <authorList>
            <person name="Sun Q."/>
            <person name="Zhou Y."/>
        </authorList>
    </citation>
    <scope>NUCLEOTIDE SEQUENCE</scope>
    <source>
        <strain evidence="8">CGMCC 1.12707</strain>
    </source>
</reference>
<keyword evidence="5" id="KW-1278">Translocase</keyword>
<reference evidence="10" key="2">
    <citation type="submission" date="2016-11" db="EMBL/GenBank/DDBJ databases">
        <authorList>
            <person name="Varghese N."/>
            <person name="Submissions S."/>
        </authorList>
    </citation>
    <scope>NUCLEOTIDE SEQUENCE [LARGE SCALE GENOMIC DNA]</scope>
    <source>
        <strain evidence="10">DSM 27989</strain>
    </source>
</reference>
<evidence type="ECO:0000256" key="3">
    <source>
        <dbReference type="ARBA" id="ARBA00022989"/>
    </source>
</evidence>
<keyword evidence="5" id="KW-0874">Quinone</keyword>
<dbReference type="InterPro" id="IPR001750">
    <property type="entry name" value="ND/Mrp_TM"/>
</dbReference>
<comment type="function">
    <text evidence="5">NDH-1 shuttles electrons from NADH, via FMN and iron-sulfur (Fe-S) centers, to quinones in the respiratory chain. The immediate electron acceptor for the enzyme in this species is believed to be a menaquinone. Couples the redox reaction to proton translocation (for every two electrons transferred, four hydrogen ions are translocated across the cytoplasmic membrane), and thus conserves the redox energy in a proton gradient.</text>
</comment>
<reference evidence="9" key="3">
    <citation type="submission" date="2016-11" db="EMBL/GenBank/DDBJ databases">
        <authorList>
            <person name="Jaros S."/>
            <person name="Januszkiewicz K."/>
            <person name="Wedrychowicz H."/>
        </authorList>
    </citation>
    <scope>NUCLEOTIDE SEQUENCE [LARGE SCALE GENOMIC DNA]</scope>
    <source>
        <strain evidence="9">DSM 27989</strain>
    </source>
</reference>
<feature type="transmembrane region" description="Helical" evidence="5">
    <location>
        <begin position="26"/>
        <end position="44"/>
    </location>
</feature>
<proteinExistence type="inferred from homology"/>
<dbReference type="GO" id="GO:0048038">
    <property type="term" value="F:quinone binding"/>
    <property type="evidence" value="ECO:0007669"/>
    <property type="project" value="UniProtKB-KW"/>
</dbReference>
<evidence type="ECO:0000256" key="5">
    <source>
        <dbReference type="HAMAP-Rule" id="MF_00445"/>
    </source>
</evidence>
<feature type="transmembrane region" description="Helical" evidence="5">
    <location>
        <begin position="431"/>
        <end position="453"/>
    </location>
</feature>
<organism evidence="9 10">
    <name type="scientific">Chishuiella changwenlii</name>
    <dbReference type="NCBI Taxonomy" id="1434701"/>
    <lineage>
        <taxon>Bacteria</taxon>
        <taxon>Pseudomonadati</taxon>
        <taxon>Bacteroidota</taxon>
        <taxon>Flavobacteriia</taxon>
        <taxon>Flavobacteriales</taxon>
        <taxon>Weeksellaceae</taxon>
        <taxon>Chishuiella</taxon>
    </lineage>
</organism>
<name>A0A1M6ZZJ9_9FLAO</name>
<dbReference type="STRING" id="1434701.SAMN05443634_108109"/>
<dbReference type="PRINTS" id="PR01436">
    <property type="entry name" value="NADHDHGNASE2"/>
</dbReference>
<dbReference type="GO" id="GO:0012505">
    <property type="term" value="C:endomembrane system"/>
    <property type="evidence" value="ECO:0007669"/>
    <property type="project" value="UniProtKB-SubCell"/>
</dbReference>
<reference evidence="8" key="1">
    <citation type="journal article" date="2014" name="Int. J. Syst. Evol. Microbiol.">
        <title>Complete genome of a new Firmicutes species belonging to the dominant human colonic microbiota ('Ruminococcus bicirculans') reveals two chromosomes and a selective capacity to utilize plant glucans.</title>
        <authorList>
            <consortium name="NISC Comparative Sequencing Program"/>
            <person name="Wegmann U."/>
            <person name="Louis P."/>
            <person name="Goesmann A."/>
            <person name="Henrissat B."/>
            <person name="Duncan S.H."/>
            <person name="Flint H.J."/>
        </authorList>
    </citation>
    <scope>NUCLEOTIDE SEQUENCE</scope>
    <source>
        <strain evidence="8">CGMCC 1.12707</strain>
    </source>
</reference>
<keyword evidence="5" id="KW-1003">Cell membrane</keyword>
<protein>
    <recommendedName>
        <fullName evidence="5">NADH-quinone oxidoreductase subunit N</fullName>
        <ecNumber evidence="5">7.1.1.-</ecNumber>
    </recommendedName>
    <alternativeName>
        <fullName evidence="5">NADH dehydrogenase I subunit N</fullName>
    </alternativeName>
    <alternativeName>
        <fullName evidence="5">NDH-1 subunit N</fullName>
    </alternativeName>
</protein>
<feature type="transmembrane region" description="Helical" evidence="5">
    <location>
        <begin position="260"/>
        <end position="282"/>
    </location>
</feature>
<feature type="transmembrane region" description="Helical" evidence="5">
    <location>
        <begin position="392"/>
        <end position="410"/>
    </location>
</feature>
<feature type="transmembrane region" description="Helical" evidence="5">
    <location>
        <begin position="119"/>
        <end position="138"/>
    </location>
</feature>
<dbReference type="PANTHER" id="PTHR22773">
    <property type="entry name" value="NADH DEHYDROGENASE"/>
    <property type="match status" value="1"/>
</dbReference>
<keyword evidence="5" id="KW-0520">NAD</keyword>
<dbReference type="HAMAP" id="MF_00445">
    <property type="entry name" value="NDH1_NuoN_1"/>
    <property type="match status" value="1"/>
</dbReference>
<evidence type="ECO:0000313" key="10">
    <source>
        <dbReference type="Proteomes" id="UP000184120"/>
    </source>
</evidence>
<dbReference type="InterPro" id="IPR010096">
    <property type="entry name" value="NADH-Q_OxRdtase_suN/2"/>
</dbReference>
<feature type="transmembrane region" description="Helical" evidence="5">
    <location>
        <begin position="150"/>
        <end position="172"/>
    </location>
</feature>
<dbReference type="OrthoDB" id="9811718at2"/>
<comment type="catalytic activity">
    <reaction evidence="5">
        <text>a quinone + NADH + 5 H(+)(in) = a quinol + NAD(+) + 4 H(+)(out)</text>
        <dbReference type="Rhea" id="RHEA:57888"/>
        <dbReference type="ChEBI" id="CHEBI:15378"/>
        <dbReference type="ChEBI" id="CHEBI:24646"/>
        <dbReference type="ChEBI" id="CHEBI:57540"/>
        <dbReference type="ChEBI" id="CHEBI:57945"/>
        <dbReference type="ChEBI" id="CHEBI:132124"/>
    </reaction>
</comment>
<evidence type="ECO:0000256" key="6">
    <source>
        <dbReference type="RuleBase" id="RU000320"/>
    </source>
</evidence>
<feature type="transmembrane region" description="Helical" evidence="5">
    <location>
        <begin position="227"/>
        <end position="248"/>
    </location>
</feature>
<feature type="transmembrane region" description="Helical" evidence="5">
    <location>
        <begin position="315"/>
        <end position="334"/>
    </location>
</feature>
<feature type="transmembrane region" description="Helical" evidence="5">
    <location>
        <begin position="95"/>
        <end position="113"/>
    </location>
</feature>
<keyword evidence="4 5" id="KW-0472">Membrane</keyword>
<comment type="subunit">
    <text evidence="5">NDH-1 is composed of 14 different subunits. Subunits NuoA, H, J, K, L, M, N constitute the membrane sector of the complex.</text>
</comment>
<dbReference type="InterPro" id="IPR003917">
    <property type="entry name" value="NADH_UbQ_OxRdtase_chain2"/>
</dbReference>
<dbReference type="Pfam" id="PF00361">
    <property type="entry name" value="Proton_antipo_M"/>
    <property type="match status" value="1"/>
</dbReference>
<accession>A0A1M6ZZJ9</accession>
<keyword evidence="5" id="KW-0813">Transport</keyword>
<evidence type="ECO:0000256" key="2">
    <source>
        <dbReference type="ARBA" id="ARBA00022692"/>
    </source>
</evidence>
<sequence>MNTIILSALSGIILMFSGFYIKNNRALNILSVVLFFGMIIGGIFELKGCSMFAGKFDNMIGESLYGVSFFIALAALAIFYLLLNKDAFGKVGKHTAEYYALIFFSFTGIAVLAHFHNLVIMFLGIELMSIPMYIIAGTNKESLKSTEASVKYFLMGAFSTGILMLGVTFLYGATGTFMVDQLVNYNPAFENIYFAGWCLIIFSFCFKVSAAPFHAWTPDVYDGTPTVFTSFMSTIIKGGSFLGFILVLKSFPTNAEYAEYYRLLFAAIIILTLFIGNFGAISQKSVKRLMAYSSIAQAGFMLFVLFTINSASKEALMFYTIAYSIANFIIFYAINQFKSPKFDSFAGLGKANPILSAALTISLISLAGIPLTGGFFAKFMALSIGGTNDKNLFLIVVALVMAVLSMYYYFKVINYIYFKRGKNKVKTQDGLTNFLLVLGMIILIVMGIFPGILSSFLQTPMW</sequence>
<keyword evidence="3 5" id="KW-1133">Transmembrane helix</keyword>
<feature type="transmembrane region" description="Helical" evidence="5">
    <location>
        <begin position="6"/>
        <end position="21"/>
    </location>
</feature>
<dbReference type="RefSeq" id="WP_072932685.1">
    <property type="nucleotide sequence ID" value="NZ_BMFL01000004.1"/>
</dbReference>
<keyword evidence="11" id="KW-1185">Reference proteome</keyword>
<dbReference type="GO" id="GO:0008137">
    <property type="term" value="F:NADH dehydrogenase (ubiquinone) activity"/>
    <property type="evidence" value="ECO:0007669"/>
    <property type="project" value="InterPro"/>
</dbReference>
<dbReference type="EMBL" id="BMFL01000004">
    <property type="protein sequence ID" value="GGE92070.1"/>
    <property type="molecule type" value="Genomic_DNA"/>
</dbReference>
<dbReference type="EMBL" id="FRBH01000008">
    <property type="protein sequence ID" value="SHL35921.1"/>
    <property type="molecule type" value="Genomic_DNA"/>
</dbReference>
<comment type="similarity">
    <text evidence="5">Belongs to the complex I subunit 2 family.</text>
</comment>
<dbReference type="AlphaFoldDB" id="A0A1M6ZZJ9"/>
<reference evidence="11" key="4">
    <citation type="journal article" date="2019" name="Int. J. Syst. Evol. Microbiol.">
        <title>The Global Catalogue of Microorganisms (GCM) 10K type strain sequencing project: providing services to taxonomists for standard genome sequencing and annotation.</title>
        <authorList>
            <consortium name="The Broad Institute Genomics Platform"/>
            <consortium name="The Broad Institute Genome Sequencing Center for Infectious Disease"/>
            <person name="Wu L."/>
            <person name="Ma J."/>
        </authorList>
    </citation>
    <scope>NUCLEOTIDE SEQUENCE [LARGE SCALE GENOMIC DNA]</scope>
    <source>
        <strain evidence="11">CGMCC 1.12707</strain>
    </source>
</reference>
<feature type="transmembrane region" description="Helical" evidence="5">
    <location>
        <begin position="354"/>
        <end position="380"/>
    </location>
</feature>
<feature type="transmembrane region" description="Helical" evidence="5">
    <location>
        <begin position="289"/>
        <end position="309"/>
    </location>
</feature>
<keyword evidence="2 5" id="KW-0812">Transmembrane</keyword>
<comment type="subcellular location">
    <subcellularLocation>
        <location evidence="5">Cell membrane</location>
        <topology evidence="5">Multi-pass membrane protein</topology>
    </subcellularLocation>
    <subcellularLocation>
        <location evidence="1">Endomembrane system</location>
        <topology evidence="1">Multi-pass membrane protein</topology>
    </subcellularLocation>
    <subcellularLocation>
        <location evidence="6">Membrane</location>
        <topology evidence="6">Multi-pass membrane protein</topology>
    </subcellularLocation>
</comment>
<dbReference type="GO" id="GO:0042773">
    <property type="term" value="P:ATP synthesis coupled electron transport"/>
    <property type="evidence" value="ECO:0007669"/>
    <property type="project" value="InterPro"/>
</dbReference>
<feature type="transmembrane region" description="Helical" evidence="5">
    <location>
        <begin position="192"/>
        <end position="215"/>
    </location>
</feature>
<feature type="domain" description="NADH:quinone oxidoreductase/Mrp antiporter transmembrane" evidence="7">
    <location>
        <begin position="117"/>
        <end position="404"/>
    </location>
</feature>